<feature type="compositionally biased region" description="Polar residues" evidence="9">
    <location>
        <begin position="578"/>
        <end position="592"/>
    </location>
</feature>
<dbReference type="InterPro" id="IPR001752">
    <property type="entry name" value="Kinesin_motor_dom"/>
</dbReference>
<feature type="region of interest" description="Disordered" evidence="9">
    <location>
        <begin position="831"/>
        <end position="861"/>
    </location>
</feature>
<dbReference type="CDD" id="cd01367">
    <property type="entry name" value="KISc_KIF2_like"/>
    <property type="match status" value="1"/>
</dbReference>
<dbReference type="GeneTree" id="ENSGT00940000154046"/>
<feature type="region of interest" description="Disordered" evidence="9">
    <location>
        <begin position="1239"/>
        <end position="1262"/>
    </location>
</feature>
<feature type="compositionally biased region" description="Basic and acidic residues" evidence="9">
    <location>
        <begin position="990"/>
        <end position="1007"/>
    </location>
</feature>
<dbReference type="SUPFAM" id="SSF52540">
    <property type="entry name" value="P-loop containing nucleoside triphosphate hydrolases"/>
    <property type="match status" value="1"/>
</dbReference>
<evidence type="ECO:0000313" key="13">
    <source>
        <dbReference type="Proteomes" id="UP000694569"/>
    </source>
</evidence>
<feature type="domain" description="Kinesin motor" evidence="10">
    <location>
        <begin position="211"/>
        <end position="534"/>
    </location>
</feature>
<dbReference type="InterPro" id="IPR036961">
    <property type="entry name" value="Kinesin_motor_dom_sf"/>
</dbReference>
<keyword evidence="4 8" id="KW-0067">ATP-binding</keyword>
<feature type="region of interest" description="Disordered" evidence="9">
    <location>
        <begin position="988"/>
        <end position="1025"/>
    </location>
</feature>
<dbReference type="SUPFAM" id="SSF47769">
    <property type="entry name" value="SAM/Pointed domain"/>
    <property type="match status" value="1"/>
</dbReference>
<evidence type="ECO:0000256" key="1">
    <source>
        <dbReference type="ARBA" id="ARBA00004245"/>
    </source>
</evidence>
<keyword evidence="6" id="KW-0963">Cytoplasm</keyword>
<dbReference type="InterPro" id="IPR019821">
    <property type="entry name" value="Kinesin_motor_CS"/>
</dbReference>
<dbReference type="PANTHER" id="PTHR47971">
    <property type="entry name" value="KINESIN-RELATED PROTEIN 6"/>
    <property type="match status" value="1"/>
</dbReference>
<evidence type="ECO:0000256" key="9">
    <source>
        <dbReference type="SAM" id="MobiDB-lite"/>
    </source>
</evidence>
<feature type="region of interest" description="Disordered" evidence="9">
    <location>
        <begin position="1070"/>
        <end position="1104"/>
    </location>
</feature>
<dbReference type="PANTHER" id="PTHR47971:SF20">
    <property type="entry name" value="KINESIN-LIKE PROTEIN KIF24"/>
    <property type="match status" value="1"/>
</dbReference>
<comment type="similarity">
    <text evidence="7">Belongs to the TRAFAC class myosin-kinesin ATPase superfamily. Kinesin family. KIN-13 subfamily.</text>
</comment>
<dbReference type="PROSITE" id="PS50067">
    <property type="entry name" value="KINESIN_MOTOR_2"/>
    <property type="match status" value="1"/>
</dbReference>
<feature type="region of interest" description="Disordered" evidence="9">
    <location>
        <begin position="708"/>
        <end position="755"/>
    </location>
</feature>
<comment type="subcellular location">
    <subcellularLocation>
        <location evidence="1">Cytoplasm</location>
        <location evidence="1">Cytoskeleton</location>
    </subcellularLocation>
</comment>
<dbReference type="GO" id="GO:0003777">
    <property type="term" value="F:microtubule motor activity"/>
    <property type="evidence" value="ECO:0007669"/>
    <property type="project" value="InterPro"/>
</dbReference>
<feature type="compositionally biased region" description="Basic and acidic residues" evidence="9">
    <location>
        <begin position="1133"/>
        <end position="1144"/>
    </location>
</feature>
<evidence type="ECO:0008006" key="14">
    <source>
        <dbReference type="Google" id="ProtNLM"/>
    </source>
</evidence>
<keyword evidence="13" id="KW-1185">Reference proteome</keyword>
<dbReference type="GO" id="GO:0007019">
    <property type="term" value="P:microtubule depolymerization"/>
    <property type="evidence" value="ECO:0007669"/>
    <property type="project" value="TreeGrafter"/>
</dbReference>
<dbReference type="PROSITE" id="PS50105">
    <property type="entry name" value="SAM_DOMAIN"/>
    <property type="match status" value="1"/>
</dbReference>
<feature type="region of interest" description="Disordered" evidence="9">
    <location>
        <begin position="1116"/>
        <end position="1169"/>
    </location>
</feature>
<dbReference type="InterPro" id="IPR027417">
    <property type="entry name" value="P-loop_NTPase"/>
</dbReference>
<dbReference type="Pfam" id="PF00225">
    <property type="entry name" value="Kinesin"/>
    <property type="match status" value="1"/>
</dbReference>
<organism evidence="12 13">
    <name type="scientific">Leptobrachium leishanense</name>
    <name type="common">Leishan spiny toad</name>
    <dbReference type="NCBI Taxonomy" id="445787"/>
    <lineage>
        <taxon>Eukaryota</taxon>
        <taxon>Metazoa</taxon>
        <taxon>Chordata</taxon>
        <taxon>Craniata</taxon>
        <taxon>Vertebrata</taxon>
        <taxon>Euteleostomi</taxon>
        <taxon>Amphibia</taxon>
        <taxon>Batrachia</taxon>
        <taxon>Anura</taxon>
        <taxon>Pelobatoidea</taxon>
        <taxon>Megophryidae</taxon>
        <taxon>Leptobrachium</taxon>
    </lineage>
</organism>
<dbReference type="PRINTS" id="PR00380">
    <property type="entry name" value="KINESINHEAVY"/>
</dbReference>
<sequence length="1353" mass="150074">MKMASCLLECLGEADLDKYYPHFMAVGLQRIEQLAGVTMKDYPRLGVHNMDDQKRLFQLIKIIQSVSEGGGQEKTPLQPGCVYLQPALHRSGPRRQLHFDSSYEMDRNAFTPSELCDLPDPWEAKHPEELFQTRPDPHGTGKIPALGDADAQPSGLLKGQNTKPVSKSVSDSEAPIIHRVTHVSGYNYGVPQTCSRSSGSEKDGPWTETDKIRVCVRKRPLGVREERRGEASVVTVENNETVLIHEKKEAVNLKEYILQHVFYFDEVFSETFSNQDVYVKTAHPLIQHVFSGGNATCFAYGQTGAGKTYTMIGTQKNPGLYALAAKDIFQQLATNGRRKDRGVWISFYEIYCGQLYDLLNGRKRLFAREDGKHVVQIVGLREVQVRSVDLLLEMILKGSKERSTGATGVNSDSSRSHAIIQIQIKDAGNRKTGRISFIDLAGSERASDARESDRQTKMEGAEINQSLLALKECIRALDQEQAHTPFRQSKLTQVLKDSFIGNSKTCMIANISPSHIATEHTLNTLRYADRVKELKKRMKSSPCVSRSRAAVCPSPKRVQNSPSALGEKISPKKVKLGQQPTSASNTARTNPCPSVFLPTNVPLSSTPKTHSKTIGAKRNQAWLHQNTPVKGTSGKKKSDVLPSDKCPVGIKTETVIPFRGIRHEDPFPFSPLPGSTQRIQAVQPVQKQIVPRTAVFIGDQNCRSSTCDGQNNLNHSTPESAHSASKLAQQKERERHLRSYHQQFQRPPILQQKLQYQPMEKTLGPYKPQEIRTEMSSSPPPPTTSEGAHLDDYDDSDFSEDSFSYASTNKKERKMEAAYERISFFLHPETSEMRKSAGKEERLCDYGESQDTGRRCGVSSVSPWKKVDDTAKTDFWVSKVNSRGVCDSSRSSNTPEKPYCSQEEDLTSNSKKPRPPLSTFNHDTHSSGDLSSSQESGNQLRCLETKEKSARGCEKNVDTSDHQSVSGLMTPLTLSILKDNWSMELAQHLESQESTDRSGSLARDKDWTPGACLDPDSSRPAERSLESDLYGFVKQALHQSESTNMSISPTGVGFSDAHGVSSFLRSPQLCKEQGAPQKISPEKNLGPPTSVPRTSKSFGSGSSLEFNISHYGEHQVSQGYQSDAERSPATLKNSDDSPRSEEFPWNKSSGYHIDSGELKSTSPSTASPVHVLKPVTTASPKSGSLELNHVHQTKSEDAASGKTSFKDHFKLAISDSELEHLRSTLIQCIFLNRSLGEEQVPGAQDSPTRCSDGSTSRPSSDVSTLQARRLEKAQQLVVQTHREHLDEMFVLCSREEALLSQMPHSDFKEYVSKLDELLLLKSKCIHGLRTQLQLFMACPQSAEPADWTDTSSS</sequence>
<feature type="binding site" evidence="8">
    <location>
        <begin position="301"/>
        <end position="308"/>
    </location>
    <ligand>
        <name>ATP</name>
        <dbReference type="ChEBI" id="CHEBI:30616"/>
    </ligand>
</feature>
<dbReference type="Gene3D" id="1.10.150.50">
    <property type="entry name" value="Transcription Factor, Ets-1"/>
    <property type="match status" value="1"/>
</dbReference>
<dbReference type="InterPro" id="IPR001660">
    <property type="entry name" value="SAM"/>
</dbReference>
<keyword evidence="2" id="KW-0493">Microtubule</keyword>
<feature type="region of interest" description="Disordered" evidence="9">
    <location>
        <begin position="884"/>
        <end position="939"/>
    </location>
</feature>
<evidence type="ECO:0000313" key="12">
    <source>
        <dbReference type="Ensembl" id="ENSLLEP00000000571.1"/>
    </source>
</evidence>
<dbReference type="InterPro" id="IPR027640">
    <property type="entry name" value="Kinesin-like_fam"/>
</dbReference>
<evidence type="ECO:0000256" key="3">
    <source>
        <dbReference type="ARBA" id="ARBA00022741"/>
    </source>
</evidence>
<dbReference type="CDD" id="cd09541">
    <property type="entry name" value="SAM_KIF24-like"/>
    <property type="match status" value="1"/>
</dbReference>
<evidence type="ECO:0000259" key="10">
    <source>
        <dbReference type="PROSITE" id="PS50067"/>
    </source>
</evidence>
<evidence type="ECO:0000256" key="2">
    <source>
        <dbReference type="ARBA" id="ARBA00022701"/>
    </source>
</evidence>
<dbReference type="Gene3D" id="3.40.850.10">
    <property type="entry name" value="Kinesin motor domain"/>
    <property type="match status" value="1"/>
</dbReference>
<evidence type="ECO:0000259" key="11">
    <source>
        <dbReference type="PROSITE" id="PS50105"/>
    </source>
</evidence>
<reference evidence="12" key="2">
    <citation type="submission" date="2025-09" db="UniProtKB">
        <authorList>
            <consortium name="Ensembl"/>
        </authorList>
    </citation>
    <scope>IDENTIFICATION</scope>
</reference>
<evidence type="ECO:0000256" key="4">
    <source>
        <dbReference type="ARBA" id="ARBA00022840"/>
    </source>
</evidence>
<dbReference type="InterPro" id="IPR013761">
    <property type="entry name" value="SAM/pointed_sf"/>
</dbReference>
<feature type="compositionally biased region" description="Basic and acidic residues" evidence="9">
    <location>
        <begin position="831"/>
        <end position="845"/>
    </location>
</feature>
<dbReference type="Proteomes" id="UP000694569">
    <property type="component" value="Unplaced"/>
</dbReference>
<protein>
    <recommendedName>
        <fullName evidence="14">Kinesin-like protein KIF24</fullName>
    </recommendedName>
</protein>
<dbReference type="FunFam" id="3.40.850.10:FF:000012">
    <property type="entry name" value="Kinesin-like protein"/>
    <property type="match status" value="1"/>
</dbReference>
<dbReference type="SMART" id="SM00129">
    <property type="entry name" value="KISc"/>
    <property type="match status" value="1"/>
</dbReference>
<name>A0A8C5P621_9ANUR</name>
<feature type="domain" description="SAM" evidence="11">
    <location>
        <begin position="8"/>
        <end position="66"/>
    </location>
</feature>
<evidence type="ECO:0000256" key="8">
    <source>
        <dbReference type="PROSITE-ProRule" id="PRU00283"/>
    </source>
</evidence>
<feature type="compositionally biased region" description="Polar residues" evidence="9">
    <location>
        <begin position="708"/>
        <end position="728"/>
    </location>
</feature>
<keyword evidence="6" id="KW-0206">Cytoskeleton</keyword>
<proteinExistence type="inferred from homology"/>
<evidence type="ECO:0000256" key="5">
    <source>
        <dbReference type="ARBA" id="ARBA00023175"/>
    </source>
</evidence>
<dbReference type="GO" id="GO:0007018">
    <property type="term" value="P:microtubule-based movement"/>
    <property type="evidence" value="ECO:0007669"/>
    <property type="project" value="InterPro"/>
</dbReference>
<feature type="compositionally biased region" description="Basic and acidic residues" evidence="9">
    <location>
        <begin position="1016"/>
        <end position="1025"/>
    </location>
</feature>
<feature type="compositionally biased region" description="Polar residues" evidence="9">
    <location>
        <begin position="1091"/>
        <end position="1104"/>
    </location>
</feature>
<feature type="compositionally biased region" description="Polar residues" evidence="9">
    <location>
        <begin position="1158"/>
        <end position="1167"/>
    </location>
</feature>
<dbReference type="PROSITE" id="PS00411">
    <property type="entry name" value="KINESIN_MOTOR_1"/>
    <property type="match status" value="1"/>
</dbReference>
<dbReference type="OrthoDB" id="3176171at2759"/>
<feature type="compositionally biased region" description="Polar residues" evidence="9">
    <location>
        <begin position="1245"/>
        <end position="1262"/>
    </location>
</feature>
<dbReference type="Ensembl" id="ENSLLET00000000597.1">
    <property type="protein sequence ID" value="ENSLLEP00000000571.1"/>
    <property type="gene ID" value="ENSLLEG00000000383.1"/>
</dbReference>
<feature type="compositionally biased region" description="Low complexity" evidence="9">
    <location>
        <begin position="927"/>
        <end position="936"/>
    </location>
</feature>
<reference evidence="12" key="1">
    <citation type="submission" date="2025-08" db="UniProtKB">
        <authorList>
            <consortium name="Ensembl"/>
        </authorList>
    </citation>
    <scope>IDENTIFICATION</scope>
</reference>
<keyword evidence="3 8" id="KW-0547">Nucleotide-binding</keyword>
<dbReference type="GO" id="GO:0008017">
    <property type="term" value="F:microtubule binding"/>
    <property type="evidence" value="ECO:0007669"/>
    <property type="project" value="InterPro"/>
</dbReference>
<evidence type="ECO:0000256" key="6">
    <source>
        <dbReference type="ARBA" id="ARBA00023212"/>
    </source>
</evidence>
<evidence type="ECO:0000256" key="7">
    <source>
        <dbReference type="ARBA" id="ARBA00061030"/>
    </source>
</evidence>
<feature type="region of interest" description="Disordered" evidence="9">
    <location>
        <begin position="771"/>
        <end position="801"/>
    </location>
</feature>
<dbReference type="GO" id="GO:0005524">
    <property type="term" value="F:ATP binding"/>
    <property type="evidence" value="ECO:0007669"/>
    <property type="project" value="UniProtKB-UniRule"/>
</dbReference>
<feature type="region of interest" description="Disordered" evidence="9">
    <location>
        <begin position="538"/>
        <end position="614"/>
    </location>
</feature>
<accession>A0A8C5P621</accession>
<keyword evidence="5 8" id="KW-0505">Motor protein</keyword>
<dbReference type="GO" id="GO:0005874">
    <property type="term" value="C:microtubule"/>
    <property type="evidence" value="ECO:0007669"/>
    <property type="project" value="UniProtKB-KW"/>
</dbReference>